<dbReference type="Proteomes" id="UP000238196">
    <property type="component" value="Unassembled WGS sequence"/>
</dbReference>
<organism evidence="3 4">
    <name type="scientific">Proteobacteria bacterium 228</name>
    <dbReference type="NCBI Taxonomy" id="2083153"/>
    <lineage>
        <taxon>Bacteria</taxon>
        <taxon>Pseudomonadati</taxon>
        <taxon>Pseudomonadota</taxon>
    </lineage>
</organism>
<proteinExistence type="predicted"/>
<dbReference type="OrthoDB" id="7068235at2"/>
<feature type="signal peptide" evidence="2">
    <location>
        <begin position="1"/>
        <end position="27"/>
    </location>
</feature>
<name>A0A2S5KK25_9PROT</name>
<evidence type="ECO:0000313" key="3">
    <source>
        <dbReference type="EMBL" id="PPC75092.1"/>
    </source>
</evidence>
<feature type="chain" id="PRO_5015714087" description="RcnB family protein" evidence="2">
    <location>
        <begin position="28"/>
        <end position="172"/>
    </location>
</feature>
<dbReference type="EMBL" id="PRLP01000109">
    <property type="protein sequence ID" value="PPC75092.1"/>
    <property type="molecule type" value="Genomic_DNA"/>
</dbReference>
<dbReference type="Pfam" id="PF20125">
    <property type="entry name" value="DUF6515"/>
    <property type="match status" value="1"/>
</dbReference>
<sequence length="172" mass="20159">MKLLKPLGTSILTGVLLLAAGTGVAYADRDNGRYWQEDGHNQNYDRDGNRDHGKHNDHGWRNDHDWHDRGNGWGNRHDRYRGPERVTVIREIPRHARRVIVRDRTYYVYNDVYYRPQRDYYEVVPAPFGAVQFSLPGGSVKVMIGGVPYYRHGGDYYWYDNHSSGFRLMLDM</sequence>
<protein>
    <recommendedName>
        <fullName evidence="5">RcnB family protein</fullName>
    </recommendedName>
</protein>
<keyword evidence="2" id="KW-0732">Signal</keyword>
<evidence type="ECO:0000313" key="4">
    <source>
        <dbReference type="Proteomes" id="UP000238196"/>
    </source>
</evidence>
<evidence type="ECO:0000256" key="2">
    <source>
        <dbReference type="SAM" id="SignalP"/>
    </source>
</evidence>
<dbReference type="InterPro" id="IPR045398">
    <property type="entry name" value="DUF6515"/>
</dbReference>
<gene>
    <name evidence="3" type="ORF">C4K68_22265</name>
</gene>
<feature type="region of interest" description="Disordered" evidence="1">
    <location>
        <begin position="37"/>
        <end position="61"/>
    </location>
</feature>
<evidence type="ECO:0008006" key="5">
    <source>
        <dbReference type="Google" id="ProtNLM"/>
    </source>
</evidence>
<evidence type="ECO:0000256" key="1">
    <source>
        <dbReference type="SAM" id="MobiDB-lite"/>
    </source>
</evidence>
<dbReference type="AlphaFoldDB" id="A0A2S5KK25"/>
<reference evidence="3 4" key="1">
    <citation type="submission" date="2018-02" db="EMBL/GenBank/DDBJ databases">
        <title>novel marine gammaproteobacteria from coastal saline agro ecosystem.</title>
        <authorList>
            <person name="Krishnan R."/>
            <person name="Ramesh Kumar N."/>
        </authorList>
    </citation>
    <scope>NUCLEOTIDE SEQUENCE [LARGE SCALE GENOMIC DNA]</scope>
    <source>
        <strain evidence="3 4">228</strain>
    </source>
</reference>
<comment type="caution">
    <text evidence="3">The sequence shown here is derived from an EMBL/GenBank/DDBJ whole genome shotgun (WGS) entry which is preliminary data.</text>
</comment>
<accession>A0A2S5KK25</accession>